<dbReference type="RefSeq" id="WP_175211629.1">
    <property type="nucleotide sequence ID" value="NZ_CADILG010000100.1"/>
</dbReference>
<proteinExistence type="predicted"/>
<dbReference type="Proteomes" id="UP000494117">
    <property type="component" value="Unassembled WGS sequence"/>
</dbReference>
<evidence type="ECO:0008006" key="3">
    <source>
        <dbReference type="Google" id="ProtNLM"/>
    </source>
</evidence>
<dbReference type="AlphaFoldDB" id="A0A6S7EY02"/>
<name>A0A6S7EY02_9BURK</name>
<organism evidence="1 2">
    <name type="scientific">Achromobacter anxifer</name>
    <dbReference type="NCBI Taxonomy" id="1287737"/>
    <lineage>
        <taxon>Bacteria</taxon>
        <taxon>Pseudomonadati</taxon>
        <taxon>Pseudomonadota</taxon>
        <taxon>Betaproteobacteria</taxon>
        <taxon>Burkholderiales</taxon>
        <taxon>Alcaligenaceae</taxon>
        <taxon>Achromobacter</taxon>
    </lineage>
</organism>
<evidence type="ECO:0000313" key="2">
    <source>
        <dbReference type="Proteomes" id="UP000494117"/>
    </source>
</evidence>
<protein>
    <recommendedName>
        <fullName evidence="3">DUF551 domain-containing protein</fullName>
    </recommendedName>
</protein>
<dbReference type="Gene3D" id="2.10.230.10">
    <property type="entry name" value="Heat shock protein DnaJ, cysteine-rich domain"/>
    <property type="match status" value="1"/>
</dbReference>
<dbReference type="InterPro" id="IPR036410">
    <property type="entry name" value="HSP_DnaJ_Cys-rich_dom_sf"/>
</dbReference>
<accession>A0A6S7EY02</accession>
<reference evidence="1 2" key="1">
    <citation type="submission" date="2020-04" db="EMBL/GenBank/DDBJ databases">
        <authorList>
            <person name="De Canck E."/>
        </authorList>
    </citation>
    <scope>NUCLEOTIDE SEQUENCE [LARGE SCALE GENOMIC DNA]</scope>
    <source>
        <strain evidence="1 2">LMG 26858</strain>
    </source>
</reference>
<dbReference type="EMBL" id="CADILG010000100">
    <property type="protein sequence ID" value="CAB3928207.1"/>
    <property type="molecule type" value="Genomic_DNA"/>
</dbReference>
<dbReference type="SUPFAM" id="SSF57938">
    <property type="entry name" value="DnaJ/Hsp40 cysteine-rich domain"/>
    <property type="match status" value="1"/>
</dbReference>
<evidence type="ECO:0000313" key="1">
    <source>
        <dbReference type="EMBL" id="CAB3928207.1"/>
    </source>
</evidence>
<sequence>MTTLPAGWKPISSAPKDGTPVLLFARHVDATASTRVVGSFHNNGFGWIAQCYVGQPFARLVPSHWMDLPAFPDAPTPPATTQDDPITVSLDPDPRGISVGVWQGSHCIYNGAHAVPVAQGDAKDERQADACPRCGGGGEITVMSDNSPDAHDVDVCCDHCQGSGAAVDAAKFLAAALSGEKYRHMQLWAEYRNFHRSLCTRFGYGHDEVHFRRDLVSLEEAIAAKVTAPAAGDARAVDPLQGAADWLVQAHSQSGPTVLSACLMIGYNRAQRLYDAAIADRQGKGGEA</sequence>
<gene>
    <name evidence="1" type="ORF">LMG26858_06174</name>
</gene>
<keyword evidence="2" id="KW-1185">Reference proteome</keyword>